<comment type="caution">
    <text evidence="2">The sequence shown here is derived from an EMBL/GenBank/DDBJ whole genome shotgun (WGS) entry which is preliminary data.</text>
</comment>
<evidence type="ECO:0000313" key="3">
    <source>
        <dbReference type="Proteomes" id="UP000235392"/>
    </source>
</evidence>
<proteinExistence type="predicted"/>
<dbReference type="PROSITE" id="PS50303">
    <property type="entry name" value="PUM_HD"/>
    <property type="match status" value="1"/>
</dbReference>
<evidence type="ECO:0000259" key="1">
    <source>
        <dbReference type="PROSITE" id="PS50303"/>
    </source>
</evidence>
<organism evidence="2 3">
    <name type="scientific">Puccinia coronata f. sp. avenae</name>
    <dbReference type="NCBI Taxonomy" id="200324"/>
    <lineage>
        <taxon>Eukaryota</taxon>
        <taxon>Fungi</taxon>
        <taxon>Dikarya</taxon>
        <taxon>Basidiomycota</taxon>
        <taxon>Pucciniomycotina</taxon>
        <taxon>Pucciniomycetes</taxon>
        <taxon>Pucciniales</taxon>
        <taxon>Pucciniaceae</taxon>
        <taxon>Puccinia</taxon>
    </lineage>
</organism>
<dbReference type="Proteomes" id="UP000235392">
    <property type="component" value="Unassembled WGS sequence"/>
</dbReference>
<accession>A0A2N5VAH3</accession>
<dbReference type="EMBL" id="PGCI01000034">
    <property type="protein sequence ID" value="PLW47008.1"/>
    <property type="molecule type" value="Genomic_DNA"/>
</dbReference>
<sequence>MLKDAFANFPLQKFLQAAKEPQRAQLFAQVAEQLADMKKYSLSYGKYLVAIEKLVNNEKANVQFNANISLTNSLSNNITREHPGG</sequence>
<dbReference type="GO" id="GO:0003723">
    <property type="term" value="F:RNA binding"/>
    <property type="evidence" value="ECO:0007669"/>
    <property type="project" value="InterPro"/>
</dbReference>
<dbReference type="Gene3D" id="1.25.10.10">
    <property type="entry name" value="Leucine-rich Repeat Variant"/>
    <property type="match status" value="1"/>
</dbReference>
<protein>
    <recommendedName>
        <fullName evidence="1">PUM-HD domain-containing protein</fullName>
    </recommendedName>
</protein>
<reference evidence="2 3" key="1">
    <citation type="submission" date="2017-11" db="EMBL/GenBank/DDBJ databases">
        <title>De novo assembly and phasing of dikaryotic genomes from two isolates of Puccinia coronata f. sp. avenae, the causal agent of oat crown rust.</title>
        <authorList>
            <person name="Miller M.E."/>
            <person name="Zhang Y."/>
            <person name="Omidvar V."/>
            <person name="Sperschneider J."/>
            <person name="Schwessinger B."/>
            <person name="Raley C."/>
            <person name="Palmer J.M."/>
            <person name="Garnica D."/>
            <person name="Upadhyaya N."/>
            <person name="Rathjen J."/>
            <person name="Taylor J.M."/>
            <person name="Park R.F."/>
            <person name="Dodds P.N."/>
            <person name="Hirsch C.D."/>
            <person name="Kianian S.F."/>
            <person name="Figueroa M."/>
        </authorList>
    </citation>
    <scope>NUCLEOTIDE SEQUENCE [LARGE SCALE GENOMIC DNA]</scope>
    <source>
        <strain evidence="2">12SD80</strain>
    </source>
</reference>
<dbReference type="InterPro" id="IPR011989">
    <property type="entry name" value="ARM-like"/>
</dbReference>
<evidence type="ECO:0000313" key="2">
    <source>
        <dbReference type="EMBL" id="PLW47008.1"/>
    </source>
</evidence>
<dbReference type="InterPro" id="IPR033133">
    <property type="entry name" value="PUM-HD"/>
</dbReference>
<dbReference type="AlphaFoldDB" id="A0A2N5VAH3"/>
<name>A0A2N5VAH3_9BASI</name>
<gene>
    <name evidence="2" type="ORF">PCASD_03925</name>
</gene>
<feature type="domain" description="PUM-HD" evidence="1">
    <location>
        <begin position="1"/>
        <end position="56"/>
    </location>
</feature>